<dbReference type="InterPro" id="IPR050145">
    <property type="entry name" value="Centrin_CML-like"/>
</dbReference>
<dbReference type="InterPro" id="IPR002048">
    <property type="entry name" value="EF_hand_dom"/>
</dbReference>
<evidence type="ECO:0000259" key="3">
    <source>
        <dbReference type="PROSITE" id="PS50222"/>
    </source>
</evidence>
<comment type="caution">
    <text evidence="4">The sequence shown here is derived from an EMBL/GenBank/DDBJ whole genome shotgun (WGS) entry which is preliminary data.</text>
</comment>
<feature type="domain" description="EF-hand" evidence="3">
    <location>
        <begin position="15"/>
        <end position="50"/>
    </location>
</feature>
<organism evidence="4 5">
    <name type="scientific">Durusdinium trenchii</name>
    <dbReference type="NCBI Taxonomy" id="1381693"/>
    <lineage>
        <taxon>Eukaryota</taxon>
        <taxon>Sar</taxon>
        <taxon>Alveolata</taxon>
        <taxon>Dinophyceae</taxon>
        <taxon>Suessiales</taxon>
        <taxon>Symbiodiniaceae</taxon>
        <taxon>Durusdinium</taxon>
    </lineage>
</organism>
<dbReference type="EMBL" id="CAXAMN010026861">
    <property type="protein sequence ID" value="CAK9106302.1"/>
    <property type="molecule type" value="Genomic_DNA"/>
</dbReference>
<dbReference type="PROSITE" id="PS00018">
    <property type="entry name" value="EF_HAND_1"/>
    <property type="match status" value="2"/>
</dbReference>
<dbReference type="PANTHER" id="PTHR23050">
    <property type="entry name" value="CALCIUM BINDING PROTEIN"/>
    <property type="match status" value="1"/>
</dbReference>
<dbReference type="CDD" id="cd00051">
    <property type="entry name" value="EFh"/>
    <property type="match status" value="1"/>
</dbReference>
<dbReference type="PROSITE" id="PS50222">
    <property type="entry name" value="EF_HAND_2"/>
    <property type="match status" value="2"/>
</dbReference>
<dbReference type="Proteomes" id="UP001642484">
    <property type="component" value="Unassembled WGS sequence"/>
</dbReference>
<dbReference type="Pfam" id="PF25296">
    <property type="entry name" value="Decapeptide"/>
    <property type="match status" value="1"/>
</dbReference>
<dbReference type="InterPro" id="IPR011992">
    <property type="entry name" value="EF-hand-dom_pair"/>
</dbReference>
<evidence type="ECO:0000313" key="5">
    <source>
        <dbReference type="Proteomes" id="UP001642484"/>
    </source>
</evidence>
<gene>
    <name evidence="4" type="ORF">CCMP2556_LOCUS49695</name>
</gene>
<dbReference type="SMART" id="SM00054">
    <property type="entry name" value="EFh"/>
    <property type="match status" value="4"/>
</dbReference>
<evidence type="ECO:0000256" key="1">
    <source>
        <dbReference type="ARBA" id="ARBA00022737"/>
    </source>
</evidence>
<dbReference type="Pfam" id="PF13499">
    <property type="entry name" value="EF-hand_7"/>
    <property type="match status" value="1"/>
</dbReference>
<name>A0ABP0S1Q3_9DINO</name>
<protein>
    <recommendedName>
        <fullName evidence="3">EF-hand domain-containing protein</fullName>
    </recommendedName>
</protein>
<dbReference type="SUPFAM" id="SSF47473">
    <property type="entry name" value="EF-hand"/>
    <property type="match status" value="2"/>
</dbReference>
<keyword evidence="5" id="KW-1185">Reference proteome</keyword>
<keyword evidence="2" id="KW-0106">Calcium</keyword>
<evidence type="ECO:0000256" key="2">
    <source>
        <dbReference type="ARBA" id="ARBA00022837"/>
    </source>
</evidence>
<feature type="domain" description="EF-hand" evidence="3">
    <location>
        <begin position="51"/>
        <end position="86"/>
    </location>
</feature>
<accession>A0ABP0S1Q3</accession>
<keyword evidence="1" id="KW-0677">Repeat</keyword>
<sequence>MTIGNININDFFNEDLLSKLRAAFTEFDTSGDGLIGKEELCELFGKLGKSLTKKEANIILREVDADGNGQIDFEELCYLEIQMSGAKPRADLIDYTTYLYDDAIKQLQQWFSLHDMSEDGQITVEAAQRIAEQHDGRASGEEIRDVLSQVSLDGRIGFSQFCAFWAVITNAPKKLNYREYLSYAEVRQCRAIFEEAAGEKKELSRKQVQELLKEKNFVRAKRHLGRILDSFGLDKKGVLDFQLFCNVIVKLSLRRKLWELSPETVDCAQLWRDGFTVSELQMSGFGLRDFGAVRVPARKLYQEGKYSALDLRRAGYSASDLRRAGIGLIELRSSGFSLAELRTAGFSSEGLHDANRTMHGCLSVGDFTLLPQIAKGTLQKWSTAKSQELLNLQRLTMTPLIREHTDGPPKLSPLCRAFSQSLPSFKVDLPAPRS</sequence>
<dbReference type="Gene3D" id="1.10.238.10">
    <property type="entry name" value="EF-hand"/>
    <property type="match status" value="2"/>
</dbReference>
<dbReference type="InterPro" id="IPR018247">
    <property type="entry name" value="EF_Hand_1_Ca_BS"/>
</dbReference>
<evidence type="ECO:0000313" key="4">
    <source>
        <dbReference type="EMBL" id="CAK9106302.1"/>
    </source>
</evidence>
<proteinExistence type="predicted"/>
<dbReference type="InterPro" id="IPR057481">
    <property type="entry name" value="Decapeptide"/>
</dbReference>
<reference evidence="4 5" key="1">
    <citation type="submission" date="2024-02" db="EMBL/GenBank/DDBJ databases">
        <authorList>
            <person name="Chen Y."/>
            <person name="Shah S."/>
            <person name="Dougan E. K."/>
            <person name="Thang M."/>
            <person name="Chan C."/>
        </authorList>
    </citation>
    <scope>NUCLEOTIDE SEQUENCE [LARGE SCALE GENOMIC DNA]</scope>
</reference>